<dbReference type="KEGG" id="lpan:LPMP_300310"/>
<dbReference type="Proteomes" id="UP000063063">
    <property type="component" value="Chromosome 30"/>
</dbReference>
<dbReference type="VEuPathDB" id="TriTrypDB:LPAL13_300008400"/>
<keyword evidence="2" id="KW-1185">Reference proteome</keyword>
<gene>
    <name evidence="1" type="ORF">LPMP_300310</name>
</gene>
<proteinExistence type="predicted"/>
<evidence type="ECO:0000313" key="1">
    <source>
        <dbReference type="EMBL" id="AIO00266.1"/>
    </source>
</evidence>
<dbReference type="VEuPathDB" id="TriTrypDB:LPMP_300310"/>
<dbReference type="AlphaFoldDB" id="A0A088RWH3"/>
<dbReference type="eggNOG" id="ENOG502SH2W">
    <property type="taxonomic scope" value="Eukaryota"/>
</dbReference>
<name>A0A088RWH3_LEIPA</name>
<dbReference type="GeneID" id="22577085"/>
<evidence type="ECO:0000313" key="2">
    <source>
        <dbReference type="Proteomes" id="UP000063063"/>
    </source>
</evidence>
<sequence length="150" mass="16571">MALSGLLCRASCCAAPLLRGGRFYRGGLSRASSTALALTLPISASSTSSSVVPLIRVDSLRDSKRGYAQHRNTHDSNTEDISNTYFDVQDVDADRLTHFYWDSNDDADTPYGDFTLDNFFGEGEGDEWAGESLAFVDERDQPLLDEEYLK</sequence>
<dbReference type="RefSeq" id="XP_010701066.1">
    <property type="nucleotide sequence ID" value="XM_010702764.1"/>
</dbReference>
<dbReference type="OrthoDB" id="258639at2759"/>
<reference evidence="1 2" key="1">
    <citation type="journal article" date="2015" name="Sci. Rep.">
        <title>The genome of Leishmania panamensis: insights into genomics of the L. (Viannia) subgenus.</title>
        <authorList>
            <person name="Llanes A."/>
            <person name="Restrepo C.M."/>
            <person name="Vecchio G.D."/>
            <person name="Anguizola F.J."/>
            <person name="Lleonart R."/>
        </authorList>
    </citation>
    <scope>NUCLEOTIDE SEQUENCE [LARGE SCALE GENOMIC DNA]</scope>
    <source>
        <strain evidence="1 2">MHOM/PA/94/PSC-1</strain>
    </source>
</reference>
<accession>A0A088RWH3</accession>
<dbReference type="EMBL" id="CP009399">
    <property type="protein sequence ID" value="AIO00266.1"/>
    <property type="molecule type" value="Genomic_DNA"/>
</dbReference>
<organism evidence="1 2">
    <name type="scientific">Leishmania panamensis</name>
    <dbReference type="NCBI Taxonomy" id="5679"/>
    <lineage>
        <taxon>Eukaryota</taxon>
        <taxon>Discoba</taxon>
        <taxon>Euglenozoa</taxon>
        <taxon>Kinetoplastea</taxon>
        <taxon>Metakinetoplastina</taxon>
        <taxon>Trypanosomatida</taxon>
        <taxon>Trypanosomatidae</taxon>
        <taxon>Leishmaniinae</taxon>
        <taxon>Leishmania</taxon>
        <taxon>Leishmania guyanensis species complex</taxon>
    </lineage>
</organism>
<protein>
    <submittedName>
        <fullName evidence="1">Uncharacterized protein</fullName>
    </submittedName>
</protein>